<dbReference type="OMA" id="GHTGMNA"/>
<dbReference type="GeneID" id="25564205"/>
<dbReference type="SUPFAM" id="SSF103481">
    <property type="entry name" value="Multidrug resistance efflux transporter EmrE"/>
    <property type="match status" value="1"/>
</dbReference>
<feature type="transmembrane region" description="Helical" evidence="2">
    <location>
        <begin position="329"/>
        <end position="350"/>
    </location>
</feature>
<feature type="transmembrane region" description="Helical" evidence="2">
    <location>
        <begin position="226"/>
        <end position="247"/>
    </location>
</feature>
<protein>
    <submittedName>
        <fullName evidence="3">Drug/Metabolite transporter superfamily protein</fullName>
    </submittedName>
</protein>
<gene>
    <name evidence="3" type="ORF">AMSG_04671</name>
</gene>
<dbReference type="AlphaFoldDB" id="A0A0L0DA07"/>
<feature type="transmembrane region" description="Helical" evidence="2">
    <location>
        <begin position="166"/>
        <end position="187"/>
    </location>
</feature>
<dbReference type="EMBL" id="GL349452">
    <property type="protein sequence ID" value="KNC48926.1"/>
    <property type="molecule type" value="Genomic_DNA"/>
</dbReference>
<feature type="transmembrane region" description="Helical" evidence="2">
    <location>
        <begin position="285"/>
        <end position="306"/>
    </location>
</feature>
<dbReference type="InterPro" id="IPR037185">
    <property type="entry name" value="EmrE-like"/>
</dbReference>
<dbReference type="eggNOG" id="ENOG502S0MT">
    <property type="taxonomic scope" value="Eukaryota"/>
</dbReference>
<dbReference type="PANTHER" id="PTHR22911">
    <property type="entry name" value="ACYL-MALONYL CONDENSING ENZYME-RELATED"/>
    <property type="match status" value="1"/>
</dbReference>
<keyword evidence="2" id="KW-0472">Membrane</keyword>
<dbReference type="RefSeq" id="XP_013758343.1">
    <property type="nucleotide sequence ID" value="XM_013902889.1"/>
</dbReference>
<keyword evidence="2" id="KW-0812">Transmembrane</keyword>
<feature type="transmembrane region" description="Helical" evidence="2">
    <location>
        <begin position="384"/>
        <end position="403"/>
    </location>
</feature>
<dbReference type="Proteomes" id="UP000054408">
    <property type="component" value="Unassembled WGS sequence"/>
</dbReference>
<dbReference type="GO" id="GO:0016020">
    <property type="term" value="C:membrane"/>
    <property type="evidence" value="ECO:0007669"/>
    <property type="project" value="TreeGrafter"/>
</dbReference>
<keyword evidence="4" id="KW-1185">Reference proteome</keyword>
<dbReference type="OrthoDB" id="74158at2759"/>
<reference evidence="3 4" key="1">
    <citation type="submission" date="2010-05" db="EMBL/GenBank/DDBJ databases">
        <title>The Genome Sequence of Thecamonas trahens ATCC 50062.</title>
        <authorList>
            <consortium name="The Broad Institute Genome Sequencing Platform"/>
            <person name="Russ C."/>
            <person name="Cuomo C."/>
            <person name="Shea T."/>
            <person name="Young S.K."/>
            <person name="Zeng Q."/>
            <person name="Koehrsen M."/>
            <person name="Haas B."/>
            <person name="Borodovsky M."/>
            <person name="Guigo R."/>
            <person name="Alvarado L."/>
            <person name="Berlin A."/>
            <person name="Bochicchio J."/>
            <person name="Borenstein D."/>
            <person name="Chapman S."/>
            <person name="Chen Z."/>
            <person name="Freedman E."/>
            <person name="Gellesch M."/>
            <person name="Goldberg J."/>
            <person name="Griggs A."/>
            <person name="Gujja S."/>
            <person name="Heilman E."/>
            <person name="Heiman D."/>
            <person name="Hepburn T."/>
            <person name="Howarth C."/>
            <person name="Jen D."/>
            <person name="Larson L."/>
            <person name="Mehta T."/>
            <person name="Park D."/>
            <person name="Pearson M."/>
            <person name="Roberts A."/>
            <person name="Saif S."/>
            <person name="Shenoy N."/>
            <person name="Sisk P."/>
            <person name="Stolte C."/>
            <person name="Sykes S."/>
            <person name="Thomson T."/>
            <person name="Walk T."/>
            <person name="White J."/>
            <person name="Yandava C."/>
            <person name="Burger G."/>
            <person name="Gray M.W."/>
            <person name="Holland P.W.H."/>
            <person name="King N."/>
            <person name="Lang F.B.F."/>
            <person name="Roger A.J."/>
            <person name="Ruiz-Trillo I."/>
            <person name="Lander E."/>
            <person name="Nusbaum C."/>
        </authorList>
    </citation>
    <scope>NUCLEOTIDE SEQUENCE [LARGE SCALE GENOMIC DNA]</scope>
    <source>
        <strain evidence="3 4">ATCC 50062</strain>
    </source>
</reference>
<evidence type="ECO:0000256" key="1">
    <source>
        <dbReference type="SAM" id="MobiDB-lite"/>
    </source>
</evidence>
<dbReference type="PANTHER" id="PTHR22911:SF76">
    <property type="entry name" value="EAMA DOMAIN-CONTAINING PROTEIN"/>
    <property type="match status" value="1"/>
</dbReference>
<sequence>MRSSGGREARASAGWNALMASARLPPLATKVARDDAMVRAPLARSPVVRQTAAAAAAAGRRRQWRRRRRRAGESMGSADEREQVETVDAASNESGTMLVMAYVVLLVALVSVSSAGAVLRKINISPLAKASSRMQMTAALQLPGFAWQLWAGRRAGWMSKLGSRWLAWRIGASGVALAAHFGLWIMSLDKTSLTHSLLLVTTHSIVMVSGMWALKLARIRPDLAISWGESLGTVVGFAGLAIVSLDISADAEVTLLGDVYAFLGGVAMIVYLVVGFAVRQQLPLFVYVFPVTALAAVVLSLAAAVAEYDTVSSAGGWGLFAWTWTSPDVWYVIYVGVVPGIMGHTFINWVLRHLPSLVVSVTLMTEPLVGTLIGLVVGESSVPGLWTFVGGPILLAGSVWTTMSSHRRQRKVKGKIVDAPLEAGSASEP</sequence>
<evidence type="ECO:0000313" key="4">
    <source>
        <dbReference type="Proteomes" id="UP000054408"/>
    </source>
</evidence>
<evidence type="ECO:0000256" key="2">
    <source>
        <dbReference type="SAM" id="Phobius"/>
    </source>
</evidence>
<feature type="transmembrane region" description="Helical" evidence="2">
    <location>
        <begin position="193"/>
        <end position="214"/>
    </location>
</feature>
<feature type="transmembrane region" description="Helical" evidence="2">
    <location>
        <begin position="259"/>
        <end position="278"/>
    </location>
</feature>
<organism evidence="3 4">
    <name type="scientific">Thecamonas trahens ATCC 50062</name>
    <dbReference type="NCBI Taxonomy" id="461836"/>
    <lineage>
        <taxon>Eukaryota</taxon>
        <taxon>Apusozoa</taxon>
        <taxon>Apusomonadida</taxon>
        <taxon>Apusomonadidae</taxon>
        <taxon>Thecamonas</taxon>
    </lineage>
</organism>
<keyword evidence="2" id="KW-1133">Transmembrane helix</keyword>
<name>A0A0L0DA07_THETB</name>
<proteinExistence type="predicted"/>
<feature type="compositionally biased region" description="Basic residues" evidence="1">
    <location>
        <begin position="59"/>
        <end position="70"/>
    </location>
</feature>
<feature type="region of interest" description="Disordered" evidence="1">
    <location>
        <begin position="58"/>
        <end position="86"/>
    </location>
</feature>
<evidence type="ECO:0000313" key="3">
    <source>
        <dbReference type="EMBL" id="KNC48926.1"/>
    </source>
</evidence>
<accession>A0A0L0DA07</accession>
<feature type="transmembrane region" description="Helical" evidence="2">
    <location>
        <begin position="99"/>
        <end position="119"/>
    </location>
</feature>
<feature type="transmembrane region" description="Helical" evidence="2">
    <location>
        <begin position="357"/>
        <end position="378"/>
    </location>
</feature>